<feature type="transmembrane region" description="Helical" evidence="1">
    <location>
        <begin position="36"/>
        <end position="58"/>
    </location>
</feature>
<feature type="transmembrane region" description="Helical" evidence="1">
    <location>
        <begin position="12"/>
        <end position="30"/>
    </location>
</feature>
<reference evidence="2 3" key="1">
    <citation type="journal article" date="2015" name="Genome Announc.">
        <title>Draft Genome Sequence of the Terrestrial Cyanobacterium Scytonema millei VB511283, Isolated from Eastern India.</title>
        <authorList>
            <person name="Sen D."/>
            <person name="Chandrababunaidu M.M."/>
            <person name="Singh D."/>
            <person name="Sanghi N."/>
            <person name="Ghorai A."/>
            <person name="Mishra G.P."/>
            <person name="Madduluri M."/>
            <person name="Adhikary S.P."/>
            <person name="Tripathy S."/>
        </authorList>
    </citation>
    <scope>NUCLEOTIDE SEQUENCE [LARGE SCALE GENOMIC DNA]</scope>
    <source>
        <strain evidence="2 3">VB511283</strain>
    </source>
</reference>
<evidence type="ECO:0000256" key="1">
    <source>
        <dbReference type="SAM" id="Phobius"/>
    </source>
</evidence>
<proteinExistence type="predicted"/>
<gene>
    <name evidence="2" type="ORF">QH73_0013405</name>
</gene>
<dbReference type="AlphaFoldDB" id="A0A9X5E5K8"/>
<comment type="caution">
    <text evidence="2">The sequence shown here is derived from an EMBL/GenBank/DDBJ whole genome shotgun (WGS) entry which is preliminary data.</text>
</comment>
<protein>
    <submittedName>
        <fullName evidence="2">Uncharacterized protein</fullName>
    </submittedName>
</protein>
<organism evidence="2 3">
    <name type="scientific">Scytonema millei VB511283</name>
    <dbReference type="NCBI Taxonomy" id="1245923"/>
    <lineage>
        <taxon>Bacteria</taxon>
        <taxon>Bacillati</taxon>
        <taxon>Cyanobacteriota</taxon>
        <taxon>Cyanophyceae</taxon>
        <taxon>Nostocales</taxon>
        <taxon>Scytonemataceae</taxon>
        <taxon>Scytonema</taxon>
    </lineage>
</organism>
<sequence>MKQINRFTKSRNLALRLFIILLLTAIAIWVLRGLGIVTFLPGGIIWILLLAAIAAGVFSRFQRRWVRF</sequence>
<name>A0A9X5E5K8_9CYAN</name>
<dbReference type="RefSeq" id="WP_039713381.1">
    <property type="nucleotide sequence ID" value="NZ_JTJC03000003.1"/>
</dbReference>
<keyword evidence="1" id="KW-0812">Transmembrane</keyword>
<dbReference type="EMBL" id="JTJC03000003">
    <property type="protein sequence ID" value="NHC35647.1"/>
    <property type="molecule type" value="Genomic_DNA"/>
</dbReference>
<evidence type="ECO:0000313" key="3">
    <source>
        <dbReference type="Proteomes" id="UP000031532"/>
    </source>
</evidence>
<keyword evidence="3" id="KW-1185">Reference proteome</keyword>
<evidence type="ECO:0000313" key="2">
    <source>
        <dbReference type="EMBL" id="NHC35647.1"/>
    </source>
</evidence>
<keyword evidence="1" id="KW-1133">Transmembrane helix</keyword>
<accession>A0A9X5E5K8</accession>
<keyword evidence="1" id="KW-0472">Membrane</keyword>
<dbReference type="Proteomes" id="UP000031532">
    <property type="component" value="Unassembled WGS sequence"/>
</dbReference>